<reference evidence="1" key="1">
    <citation type="submission" date="2018-02" db="EMBL/GenBank/DDBJ databases">
        <authorList>
            <person name="Silar P."/>
        </authorList>
    </citation>
    <scope>NUCLEOTIDE SEQUENCE [LARGE SCALE GENOMIC DNA]</scope>
    <source>
        <strain evidence="1">T</strain>
    </source>
</reference>
<gene>
    <name evidence="1" type="ORF">PODCO_200365</name>
</gene>
<dbReference type="EMBL" id="LR026965">
    <property type="protein sequence ID" value="VBB75050.1"/>
    <property type="molecule type" value="Genomic_DNA"/>
</dbReference>
<proteinExistence type="predicted"/>
<keyword evidence="2" id="KW-1185">Reference proteome</keyword>
<accession>A0ABY6S1N6</accession>
<organism evidence="1 2">
    <name type="scientific">Podospora comata</name>
    <dbReference type="NCBI Taxonomy" id="48703"/>
    <lineage>
        <taxon>Eukaryota</taxon>
        <taxon>Fungi</taxon>
        <taxon>Dikarya</taxon>
        <taxon>Ascomycota</taxon>
        <taxon>Pezizomycotina</taxon>
        <taxon>Sordariomycetes</taxon>
        <taxon>Sordariomycetidae</taxon>
        <taxon>Sordariales</taxon>
        <taxon>Podosporaceae</taxon>
        <taxon>Podospora</taxon>
    </lineage>
</organism>
<name>A0ABY6S1N6_PODCO</name>
<evidence type="ECO:0000313" key="2">
    <source>
        <dbReference type="Proteomes" id="UP000280685"/>
    </source>
</evidence>
<evidence type="ECO:0000313" key="1">
    <source>
        <dbReference type="EMBL" id="VBB75050.1"/>
    </source>
</evidence>
<protein>
    <submittedName>
        <fullName evidence="1">Uncharacterized protein</fullName>
    </submittedName>
</protein>
<dbReference type="Proteomes" id="UP000280685">
    <property type="component" value="Chromosome 2"/>
</dbReference>
<sequence length="160" mass="18246">MLWNGLCPMQGEDLVFVTFKRPFISLFFFCLYQNFSRPCLHTLSGFGRHPRPTIVCLLESASPSAVKHSLLINFSHDLIHHTSNSHPFKDQRTSIIISEDCEYEASTEEPPTASRGSQAAECDDARRLAPLSVRAVRSPPLTARKQETCAWSRVRVVRWW</sequence>